<feature type="chain" id="PRO_5001729755" evidence="8">
    <location>
        <begin position="19"/>
        <end position="231"/>
    </location>
</feature>
<dbReference type="SMART" id="SM01190">
    <property type="entry name" value="EMP24_GP25L"/>
    <property type="match status" value="1"/>
</dbReference>
<gene>
    <name evidence="10" type="primary">Contig14506.g15455</name>
    <name evidence="10" type="ORF">STYLEM_16313</name>
</gene>
<evidence type="ECO:0000313" key="10">
    <source>
        <dbReference type="EMBL" id="CDW87210.1"/>
    </source>
</evidence>
<dbReference type="AlphaFoldDB" id="A0A078AXL8"/>
<dbReference type="PANTHER" id="PTHR22811">
    <property type="entry name" value="TRANSMEMBRANE EMP24 DOMAIN-CONTAINING PROTEIN"/>
    <property type="match status" value="1"/>
</dbReference>
<organism evidence="10 11">
    <name type="scientific">Stylonychia lemnae</name>
    <name type="common">Ciliate</name>
    <dbReference type="NCBI Taxonomy" id="5949"/>
    <lineage>
        <taxon>Eukaryota</taxon>
        <taxon>Sar</taxon>
        <taxon>Alveolata</taxon>
        <taxon>Ciliophora</taxon>
        <taxon>Intramacronucleata</taxon>
        <taxon>Spirotrichea</taxon>
        <taxon>Stichotrichia</taxon>
        <taxon>Sporadotrichida</taxon>
        <taxon>Oxytrichidae</taxon>
        <taxon>Stylonychinae</taxon>
        <taxon>Stylonychia</taxon>
    </lineage>
</organism>
<proteinExistence type="inferred from homology"/>
<keyword evidence="6 7" id="KW-0472">Membrane</keyword>
<evidence type="ECO:0000256" key="1">
    <source>
        <dbReference type="ARBA" id="ARBA00004479"/>
    </source>
</evidence>
<evidence type="ECO:0000256" key="7">
    <source>
        <dbReference type="SAM" id="Phobius"/>
    </source>
</evidence>
<accession>A0A078AXL8</accession>
<comment type="similarity">
    <text evidence="2">Belongs to the EMP24/GP25L family.</text>
</comment>
<name>A0A078AXL8_STYLE</name>
<feature type="transmembrane region" description="Helical" evidence="7">
    <location>
        <begin position="199"/>
        <end position="219"/>
    </location>
</feature>
<evidence type="ECO:0000259" key="9">
    <source>
        <dbReference type="SMART" id="SM01190"/>
    </source>
</evidence>
<dbReference type="EMBL" id="CCKQ01015399">
    <property type="protein sequence ID" value="CDW87210.1"/>
    <property type="molecule type" value="Genomic_DNA"/>
</dbReference>
<evidence type="ECO:0000256" key="8">
    <source>
        <dbReference type="SAM" id="SignalP"/>
    </source>
</evidence>
<evidence type="ECO:0000313" key="11">
    <source>
        <dbReference type="Proteomes" id="UP000039865"/>
    </source>
</evidence>
<dbReference type="GO" id="GO:0016020">
    <property type="term" value="C:membrane"/>
    <property type="evidence" value="ECO:0007669"/>
    <property type="project" value="UniProtKB-SubCell"/>
</dbReference>
<protein>
    <submittedName>
        <fullName evidence="10">Transmembrane emp24 domain-containing protein 11-like</fullName>
    </submittedName>
</protein>
<feature type="domain" description="GOLD" evidence="9">
    <location>
        <begin position="20"/>
        <end position="226"/>
    </location>
</feature>
<keyword evidence="5 7" id="KW-1133">Transmembrane helix</keyword>
<dbReference type="Pfam" id="PF01105">
    <property type="entry name" value="EMP24_GP25L"/>
    <property type="match status" value="1"/>
</dbReference>
<comment type="subcellular location">
    <subcellularLocation>
        <location evidence="1">Membrane</location>
        <topology evidence="1">Single-pass type I membrane protein</topology>
    </subcellularLocation>
</comment>
<feature type="signal peptide" evidence="8">
    <location>
        <begin position="1"/>
        <end position="18"/>
    </location>
</feature>
<evidence type="ECO:0000256" key="2">
    <source>
        <dbReference type="ARBA" id="ARBA00007104"/>
    </source>
</evidence>
<evidence type="ECO:0000256" key="4">
    <source>
        <dbReference type="ARBA" id="ARBA00022729"/>
    </source>
</evidence>
<keyword evidence="11" id="KW-1185">Reference proteome</keyword>
<keyword evidence="4 8" id="KW-0732">Signal</keyword>
<dbReference type="InterPro" id="IPR009038">
    <property type="entry name" value="GOLD_dom"/>
</dbReference>
<evidence type="ECO:0000256" key="6">
    <source>
        <dbReference type="ARBA" id="ARBA00023136"/>
    </source>
</evidence>
<dbReference type="InterPro" id="IPR015720">
    <property type="entry name" value="Emp24-like"/>
</dbReference>
<dbReference type="Proteomes" id="UP000039865">
    <property type="component" value="Unassembled WGS sequence"/>
</dbReference>
<dbReference type="OrthoDB" id="286378at2759"/>
<sequence length="231" mass="26528">MRGVLTLLSLTLFTLVQSGPISFTLGNNQMKCFKDDLAEGTILDLFVEVFANIAPLITPGSKSGIKITIFDPNGIQIEKYTLQQETHKGYQKILKTQGLHRICVRASKALFIRDPNMKYEVSLQIEANYAPTTKEVEELKNNPGLNPFSNYVTKDHIDKVDIEIDTLQKKALTILQDQRRQFERQTEHQKEYEKFSSNFVLFVSIQILIIIGTVVWQILSLRKFFVQKNIF</sequence>
<dbReference type="InParanoid" id="A0A078AXL8"/>
<keyword evidence="3 7" id="KW-0812">Transmembrane</keyword>
<reference evidence="10 11" key="1">
    <citation type="submission" date="2014-06" db="EMBL/GenBank/DDBJ databases">
        <authorList>
            <person name="Swart Estienne"/>
        </authorList>
    </citation>
    <scope>NUCLEOTIDE SEQUENCE [LARGE SCALE GENOMIC DNA]</scope>
    <source>
        <strain evidence="10 11">130c</strain>
    </source>
</reference>
<evidence type="ECO:0000256" key="5">
    <source>
        <dbReference type="ARBA" id="ARBA00022989"/>
    </source>
</evidence>
<evidence type="ECO:0000256" key="3">
    <source>
        <dbReference type="ARBA" id="ARBA00022692"/>
    </source>
</evidence>